<accession>A0A1Y6K458</accession>
<dbReference type="SUPFAM" id="SSF51011">
    <property type="entry name" value="Glycosyl hydrolase domain"/>
    <property type="match status" value="1"/>
</dbReference>
<dbReference type="InterPro" id="IPR048395">
    <property type="entry name" value="Glyco_hydro_31_C"/>
</dbReference>
<evidence type="ECO:0000259" key="3">
    <source>
        <dbReference type="Pfam" id="PF01055"/>
    </source>
</evidence>
<sequence length="820" mass="95090">MKDHFQLDVKPHARKEAIIRKDTARFTLLTDQLIRMEYDPSQQFEDRPTQVFWYRDLPVPEFQVSIDHKLLTIETKKLILTYKFSEWGFHHDFLSITLKDNGNIWRYGQEDNFNLKGTLRTLDRLDGGLLTEPGLVSSTGWSVYDDSQSLVFDEDSWLVNRNSPPGTVDLYFFGYGKNYTQCIIDFQKISGRPPLLPRFALGNWWSKYWPYHQDELVALMNDFQERGIPLSACIVDMDWHIVDTGNESSGWTGYTWNPELFPDPPIFFEQIHKMGLKTALNLHPASGVYPHEAQYEQMANRLGIDPESKQPIPFNIADADFATAYFEILHHPLEDIGVDFWWIDWQQGRKSSLEGLDPLFWLNHLHFHDLARGGIKRPFIFSRWSGLGNQRYPIGFSGDALVTWKSLQFQPYFTATAANVGYGWWSHDIGGHMGGVEEPELYLRWLQYGVLSPIMRMHSTNSAYHERRPWAYDAEIERLATRALRLRHALIPYLYTAAWDNYREGVLPIRPMYHLYPDEKDAYLCPDQYYFGSELIAAPFVTPRHEDTRLSRQLVWLPEGHWFDFFTGDYYQGGGWYAIYGDLERVLAFAKAGGIVPLNAETHKNGVNLPEIFTIKIFPGADNEFTLYEDDGETQAYLSGDYALTNMQSRWEPEKLTFKINPAQGMQSLLPPVRTYNLQFHAITPPAKVMGWLNGNEIKLDGYYDQQRRHLITNGIRLSPRDELVVDVLGQGNLCHDEPQIKASVLYLLKQFKLNTYIKQALTDQIDQLLADPLALLHYADRMTDNQLLALVETWMGLYPEKMPVNPPEAFQKIINVFFN</sequence>
<evidence type="ECO:0000313" key="6">
    <source>
        <dbReference type="EMBL" id="SMX54502.1"/>
    </source>
</evidence>
<dbReference type="Gene3D" id="3.20.20.80">
    <property type="entry name" value="Glycosidases"/>
    <property type="match status" value="1"/>
</dbReference>
<keyword evidence="7" id="KW-1185">Reference proteome</keyword>
<dbReference type="EMBL" id="LT859958">
    <property type="protein sequence ID" value="SMX54502.1"/>
    <property type="molecule type" value="Genomic_DNA"/>
</dbReference>
<dbReference type="CDD" id="cd06595">
    <property type="entry name" value="GH31_u1"/>
    <property type="match status" value="1"/>
</dbReference>
<evidence type="ECO:0000256" key="2">
    <source>
        <dbReference type="RuleBase" id="RU361185"/>
    </source>
</evidence>
<protein>
    <submittedName>
        <fullName evidence="6">Glycoside hydrolase family 31</fullName>
    </submittedName>
</protein>
<evidence type="ECO:0000313" key="7">
    <source>
        <dbReference type="Proteomes" id="UP000195514"/>
    </source>
</evidence>
<dbReference type="Proteomes" id="UP000195514">
    <property type="component" value="Chromosome I"/>
</dbReference>
<dbReference type="InterPro" id="IPR017853">
    <property type="entry name" value="GH"/>
</dbReference>
<dbReference type="Gene3D" id="2.60.40.1180">
    <property type="entry name" value="Golgi alpha-mannosidase II"/>
    <property type="match status" value="2"/>
</dbReference>
<dbReference type="InterPro" id="IPR013780">
    <property type="entry name" value="Glyco_hydro_b"/>
</dbReference>
<keyword evidence="2" id="KW-0326">Glycosidase</keyword>
<dbReference type="InterPro" id="IPR000322">
    <property type="entry name" value="Glyco_hydro_31_TIM"/>
</dbReference>
<organism evidence="6 7">
    <name type="scientific">Candidatus Brevifilum fermentans</name>
    <dbReference type="NCBI Taxonomy" id="1986204"/>
    <lineage>
        <taxon>Bacteria</taxon>
        <taxon>Bacillati</taxon>
        <taxon>Chloroflexota</taxon>
        <taxon>Anaerolineae</taxon>
        <taxon>Anaerolineales</taxon>
        <taxon>Anaerolineaceae</taxon>
        <taxon>Candidatus Brevifilum</taxon>
    </lineage>
</organism>
<feature type="domain" description="Glycosyl hydrolase family 31 C-terminal" evidence="5">
    <location>
        <begin position="508"/>
        <end position="596"/>
    </location>
</feature>
<dbReference type="Pfam" id="PF21365">
    <property type="entry name" value="Glyco_hydro_31_3rd"/>
    <property type="match status" value="1"/>
</dbReference>
<dbReference type="GO" id="GO:0005975">
    <property type="term" value="P:carbohydrate metabolic process"/>
    <property type="evidence" value="ECO:0007669"/>
    <property type="project" value="InterPro"/>
</dbReference>
<dbReference type="Pfam" id="PF01055">
    <property type="entry name" value="Glyco_hydro_31_2nd"/>
    <property type="match status" value="1"/>
</dbReference>
<dbReference type="Pfam" id="PF17137">
    <property type="entry name" value="DUF5110"/>
    <property type="match status" value="1"/>
</dbReference>
<comment type="similarity">
    <text evidence="1 2">Belongs to the glycosyl hydrolase 31 family.</text>
</comment>
<dbReference type="AlphaFoldDB" id="A0A1Y6K458"/>
<dbReference type="KEGG" id="abat:CFX1CAM_1437"/>
<gene>
    <name evidence="6" type="ORF">CFX1CAM_1437</name>
</gene>
<dbReference type="OrthoDB" id="176168at2"/>
<feature type="domain" description="Glycoside hydrolase family 31 TIM barrel" evidence="3">
    <location>
        <begin position="193"/>
        <end position="497"/>
    </location>
</feature>
<dbReference type="SUPFAM" id="SSF51445">
    <property type="entry name" value="(Trans)glycosidases"/>
    <property type="match status" value="1"/>
</dbReference>
<dbReference type="GO" id="GO:0004553">
    <property type="term" value="F:hydrolase activity, hydrolyzing O-glycosyl compounds"/>
    <property type="evidence" value="ECO:0007669"/>
    <property type="project" value="InterPro"/>
</dbReference>
<dbReference type="RefSeq" id="WP_087862340.1">
    <property type="nucleotide sequence ID" value="NZ_LT859958.1"/>
</dbReference>
<evidence type="ECO:0000256" key="1">
    <source>
        <dbReference type="ARBA" id="ARBA00007806"/>
    </source>
</evidence>
<evidence type="ECO:0000259" key="5">
    <source>
        <dbReference type="Pfam" id="PF21365"/>
    </source>
</evidence>
<feature type="domain" description="DUF5110" evidence="4">
    <location>
        <begin position="614"/>
        <end position="682"/>
    </location>
</feature>
<reference evidence="7" key="1">
    <citation type="submission" date="2017-05" db="EMBL/GenBank/DDBJ databases">
        <authorList>
            <person name="Kirkegaard R."/>
            <person name="Mcilroy J S."/>
        </authorList>
    </citation>
    <scope>NUCLEOTIDE SEQUENCE [LARGE SCALE GENOMIC DNA]</scope>
</reference>
<evidence type="ECO:0000259" key="4">
    <source>
        <dbReference type="Pfam" id="PF17137"/>
    </source>
</evidence>
<keyword evidence="2 6" id="KW-0378">Hydrolase</keyword>
<dbReference type="PANTHER" id="PTHR43863">
    <property type="entry name" value="HYDROLASE, PUTATIVE (AFU_ORTHOLOGUE AFUA_1G03140)-RELATED"/>
    <property type="match status" value="1"/>
</dbReference>
<dbReference type="InterPro" id="IPR051816">
    <property type="entry name" value="Glycosyl_Hydrolase_31"/>
</dbReference>
<dbReference type="InterPro" id="IPR033403">
    <property type="entry name" value="DUF5110"/>
</dbReference>
<name>A0A1Y6K458_9CHLR</name>
<dbReference type="PANTHER" id="PTHR43863:SF2">
    <property type="entry name" value="MALTASE-GLUCOAMYLASE"/>
    <property type="match status" value="1"/>
</dbReference>
<proteinExistence type="inferred from homology"/>